<evidence type="ECO:0000313" key="3">
    <source>
        <dbReference type="Proteomes" id="UP000019373"/>
    </source>
</evidence>
<dbReference type="PROSITE" id="PS51186">
    <property type="entry name" value="GNAT"/>
    <property type="match status" value="1"/>
</dbReference>
<dbReference type="EMBL" id="KE721288">
    <property type="protein sequence ID" value="ERF70774.1"/>
    <property type="molecule type" value="Genomic_DNA"/>
</dbReference>
<dbReference type="PANTHER" id="PTHR42791:SF14">
    <property type="entry name" value="N-ACETYLTRANSFERASE DOMAIN-CONTAINING PROTEIN"/>
    <property type="match status" value="1"/>
</dbReference>
<dbReference type="CDD" id="cd04301">
    <property type="entry name" value="NAT_SF"/>
    <property type="match status" value="1"/>
</dbReference>
<evidence type="ECO:0000313" key="2">
    <source>
        <dbReference type="EMBL" id="ERF70774.1"/>
    </source>
</evidence>
<keyword evidence="3" id="KW-1185">Reference proteome</keyword>
<protein>
    <recommendedName>
        <fullName evidence="1">N-acetyltransferase domain-containing protein</fullName>
    </recommendedName>
</protein>
<reference evidence="3" key="1">
    <citation type="journal article" date="2014" name="BMC Genomics">
        <title>Genome characteristics reveal the impact of lichenization on lichen-forming fungus Endocarpon pusillum Hedwig (Verrucariales, Ascomycota).</title>
        <authorList>
            <person name="Wang Y.-Y."/>
            <person name="Liu B."/>
            <person name="Zhang X.-Y."/>
            <person name="Zhou Q.-M."/>
            <person name="Zhang T."/>
            <person name="Li H."/>
            <person name="Yu Y.-F."/>
            <person name="Zhang X.-L."/>
            <person name="Hao X.-Y."/>
            <person name="Wang M."/>
            <person name="Wang L."/>
            <person name="Wei J.-C."/>
        </authorList>
    </citation>
    <scope>NUCLEOTIDE SEQUENCE [LARGE SCALE GENOMIC DNA]</scope>
    <source>
        <strain evidence="3">Z07020 / HMAS-L-300199</strain>
    </source>
</reference>
<name>U1HP08_ENDPU</name>
<dbReference type="OrthoDB" id="410198at2759"/>
<dbReference type="GO" id="GO:0016747">
    <property type="term" value="F:acyltransferase activity, transferring groups other than amino-acyl groups"/>
    <property type="evidence" value="ECO:0007669"/>
    <property type="project" value="InterPro"/>
</dbReference>
<organism evidence="2 3">
    <name type="scientific">Endocarpon pusillum (strain Z07020 / HMAS-L-300199)</name>
    <name type="common">Lichen-forming fungus</name>
    <dbReference type="NCBI Taxonomy" id="1263415"/>
    <lineage>
        <taxon>Eukaryota</taxon>
        <taxon>Fungi</taxon>
        <taxon>Dikarya</taxon>
        <taxon>Ascomycota</taxon>
        <taxon>Pezizomycotina</taxon>
        <taxon>Eurotiomycetes</taxon>
        <taxon>Chaetothyriomycetidae</taxon>
        <taxon>Verrucariales</taxon>
        <taxon>Verrucariaceae</taxon>
        <taxon>Endocarpon</taxon>
    </lineage>
</organism>
<dbReference type="OMA" id="KAKWNIW"/>
<accession>U1HP08</accession>
<dbReference type="GeneID" id="19243182"/>
<dbReference type="Proteomes" id="UP000019373">
    <property type="component" value="Unassembled WGS sequence"/>
</dbReference>
<dbReference type="InterPro" id="IPR052523">
    <property type="entry name" value="Trichothecene_AcTrans"/>
</dbReference>
<dbReference type="eggNOG" id="ENOG502SJAV">
    <property type="taxonomic scope" value="Eukaryota"/>
</dbReference>
<proteinExistence type="predicted"/>
<dbReference type="HOGENOM" id="CLU_060131_6_5_1"/>
<dbReference type="PANTHER" id="PTHR42791">
    <property type="entry name" value="GNAT FAMILY ACETYLTRANSFERASE"/>
    <property type="match status" value="1"/>
</dbReference>
<evidence type="ECO:0000259" key="1">
    <source>
        <dbReference type="PROSITE" id="PS51186"/>
    </source>
</evidence>
<dbReference type="RefSeq" id="XP_007803555.1">
    <property type="nucleotide sequence ID" value="XM_007805364.1"/>
</dbReference>
<dbReference type="SUPFAM" id="SSF55729">
    <property type="entry name" value="Acyl-CoA N-acyltransferases (Nat)"/>
    <property type="match status" value="1"/>
</dbReference>
<dbReference type="Pfam" id="PF00583">
    <property type="entry name" value="Acetyltransf_1"/>
    <property type="match status" value="1"/>
</dbReference>
<dbReference type="InterPro" id="IPR016181">
    <property type="entry name" value="Acyl_CoA_acyltransferase"/>
</dbReference>
<dbReference type="AlphaFoldDB" id="U1HP08"/>
<sequence length="220" mass="25063">MDLSIEECSDDDMLRTFEIISAAFCHEHPYIEAVFPSHDSSMGRVAGGARMLAIKRTDPHTIFIKAVDKATGLMIGQAKWNIYDGVVPAEVELEGNFWDTADEKEFAQHLYREYLVPRRTAVRELGGKVISLDILTVDPEYQKRGAGRLLVRWGTALADKTGVETVVEASEYGLELYRSEGFEVKRRYEICLPEKWAERDTQRFIWMVRPAKKIDQGAQC</sequence>
<dbReference type="Gene3D" id="3.40.630.30">
    <property type="match status" value="1"/>
</dbReference>
<feature type="domain" description="N-acetyltransferase" evidence="1">
    <location>
        <begin position="73"/>
        <end position="212"/>
    </location>
</feature>
<gene>
    <name evidence="2" type="ORF">EPUS_08332</name>
</gene>
<dbReference type="InterPro" id="IPR000182">
    <property type="entry name" value="GNAT_dom"/>
</dbReference>